<evidence type="ECO:0000313" key="3">
    <source>
        <dbReference type="Proteomes" id="UP001497512"/>
    </source>
</evidence>
<dbReference type="EMBL" id="OZ019895">
    <property type="protein sequence ID" value="CAK9220231.1"/>
    <property type="molecule type" value="Genomic_DNA"/>
</dbReference>
<dbReference type="Proteomes" id="UP001497512">
    <property type="component" value="Chromosome 3"/>
</dbReference>
<sequence length="93" mass="10155">MSTSVVPAAFFACHLSYKGSAESVTERQETGAQVGRHQRRERERDQGRSLLTALVVGVKLLLQEEGRDRGDVSINGKSVGVDSTEEKLVVEVI</sequence>
<feature type="region of interest" description="Disordered" evidence="1">
    <location>
        <begin position="22"/>
        <end position="46"/>
    </location>
</feature>
<gene>
    <name evidence="2" type="ORF">CSSPTR1EN2_LOCUS15300</name>
</gene>
<evidence type="ECO:0000313" key="2">
    <source>
        <dbReference type="EMBL" id="CAK9220231.1"/>
    </source>
</evidence>
<proteinExistence type="predicted"/>
<protein>
    <submittedName>
        <fullName evidence="2">Uncharacterized protein</fullName>
    </submittedName>
</protein>
<keyword evidence="3" id="KW-1185">Reference proteome</keyword>
<name>A0ABP0UGD4_9BRYO</name>
<evidence type="ECO:0000256" key="1">
    <source>
        <dbReference type="SAM" id="MobiDB-lite"/>
    </source>
</evidence>
<accession>A0ABP0UGD4</accession>
<reference evidence="2" key="1">
    <citation type="submission" date="2024-02" db="EMBL/GenBank/DDBJ databases">
        <authorList>
            <consortium name="ELIXIR-Norway"/>
            <consortium name="Elixir Norway"/>
        </authorList>
    </citation>
    <scope>NUCLEOTIDE SEQUENCE</scope>
</reference>
<organism evidence="2 3">
    <name type="scientific">Sphagnum troendelagicum</name>
    <dbReference type="NCBI Taxonomy" id="128251"/>
    <lineage>
        <taxon>Eukaryota</taxon>
        <taxon>Viridiplantae</taxon>
        <taxon>Streptophyta</taxon>
        <taxon>Embryophyta</taxon>
        <taxon>Bryophyta</taxon>
        <taxon>Sphagnophytina</taxon>
        <taxon>Sphagnopsida</taxon>
        <taxon>Sphagnales</taxon>
        <taxon>Sphagnaceae</taxon>
        <taxon>Sphagnum</taxon>
    </lineage>
</organism>